<evidence type="ECO:0000256" key="5">
    <source>
        <dbReference type="ARBA" id="ARBA00022958"/>
    </source>
</evidence>
<keyword evidence="6" id="KW-0342">GTP-binding</keyword>
<dbReference type="AlphaFoldDB" id="W9GCL4"/>
<evidence type="ECO:0000256" key="2">
    <source>
        <dbReference type="ARBA" id="ARBA00022723"/>
    </source>
</evidence>
<accession>W9GCL4</accession>
<protein>
    <submittedName>
        <fullName evidence="9">F420-dependent oxidoreductase</fullName>
    </submittedName>
</protein>
<dbReference type="NCBIfam" id="TIGR01916">
    <property type="entry name" value="F420_cofE"/>
    <property type="match status" value="1"/>
</dbReference>
<dbReference type="SUPFAM" id="SSF144010">
    <property type="entry name" value="CofE-like"/>
    <property type="match status" value="1"/>
</dbReference>
<proteinExistence type="predicted"/>
<dbReference type="RefSeq" id="WP_034722575.1">
    <property type="nucleotide sequence ID" value="NZ_AWQS01000439.1"/>
</dbReference>
<keyword evidence="1" id="KW-0436">Ligase</keyword>
<dbReference type="GO" id="GO:0046872">
    <property type="term" value="F:metal ion binding"/>
    <property type="evidence" value="ECO:0007669"/>
    <property type="project" value="UniProtKB-KW"/>
</dbReference>
<evidence type="ECO:0000256" key="3">
    <source>
        <dbReference type="ARBA" id="ARBA00022741"/>
    </source>
</evidence>
<feature type="non-terminal residue" evidence="9">
    <location>
        <position position="321"/>
    </location>
</feature>
<keyword evidence="4" id="KW-0460">Magnesium</keyword>
<keyword evidence="2" id="KW-0479">Metal-binding</keyword>
<feature type="domain" description="Coenzyme F420:L-glutamate ligase-like" evidence="8">
    <location>
        <begin position="13"/>
        <end position="213"/>
    </location>
</feature>
<organism evidence="9 10">
    <name type="scientific">Intrasporangium chromatireducens Q5-1</name>
    <dbReference type="NCBI Taxonomy" id="584657"/>
    <lineage>
        <taxon>Bacteria</taxon>
        <taxon>Bacillati</taxon>
        <taxon>Actinomycetota</taxon>
        <taxon>Actinomycetes</taxon>
        <taxon>Micrococcales</taxon>
        <taxon>Intrasporangiaceae</taxon>
        <taxon>Intrasporangium</taxon>
    </lineage>
</organism>
<dbReference type="InterPro" id="IPR002847">
    <property type="entry name" value="F420-0_gamma-glut_ligase-dom"/>
</dbReference>
<keyword evidence="5" id="KW-0630">Potassium</keyword>
<name>W9GCL4_9MICO</name>
<keyword evidence="7" id="KW-0464">Manganese</keyword>
<dbReference type="OrthoDB" id="9788295at2"/>
<comment type="caution">
    <text evidence="9">The sequence shown here is derived from an EMBL/GenBank/DDBJ whole genome shotgun (WGS) entry which is preliminary data.</text>
</comment>
<evidence type="ECO:0000256" key="7">
    <source>
        <dbReference type="ARBA" id="ARBA00023211"/>
    </source>
</evidence>
<sequence>MSEPVTVTAVSGIPEVRQGDDLTALLDAGLRHSGIDLRDGDIVVVSSKIASKALGLVTDSGDKDAIVASQTRSVVAERALEGRVTRVVRSVAGPVMAAAGVDGSNTGDRGGWLLLPEDPDAVCRELHAGLTARRGVRLGVVLSDTAGRPWRVGQTDFALGAHGLAVVEDLRGGQDADGRPLEVTTRAVVDEIAAAADLVKGKAHRVPAAVVRGLATLVTGDDAGAGRLVRTGPTDWFALGKVEAVRAALGVEPGSPESEAVGIPPAAPGTVRDSVRRAVALALHAVPEGRADVGDESVRLGADSPYELGRLTARLEAALWS</sequence>
<dbReference type="EMBL" id="AWQS01000439">
    <property type="protein sequence ID" value="EWT03825.1"/>
    <property type="molecule type" value="Genomic_DNA"/>
</dbReference>
<evidence type="ECO:0000313" key="9">
    <source>
        <dbReference type="EMBL" id="EWT03825.1"/>
    </source>
</evidence>
<dbReference type="Gene3D" id="3.30.1330.100">
    <property type="entry name" value="CofE-like"/>
    <property type="match status" value="2"/>
</dbReference>
<dbReference type="Proteomes" id="UP000019494">
    <property type="component" value="Unassembled WGS sequence"/>
</dbReference>
<evidence type="ECO:0000313" key="10">
    <source>
        <dbReference type="Proteomes" id="UP000019494"/>
    </source>
</evidence>
<dbReference type="PANTHER" id="PTHR47917:SF1">
    <property type="entry name" value="COENZYME F420:L-GLUTAMATE LIGASE"/>
    <property type="match status" value="1"/>
</dbReference>
<gene>
    <name evidence="9" type="ORF">N864_13530</name>
</gene>
<evidence type="ECO:0000256" key="1">
    <source>
        <dbReference type="ARBA" id="ARBA00022598"/>
    </source>
</evidence>
<evidence type="ECO:0000259" key="8">
    <source>
        <dbReference type="Pfam" id="PF01996"/>
    </source>
</evidence>
<dbReference type="Pfam" id="PF01996">
    <property type="entry name" value="F420_ligase"/>
    <property type="match status" value="1"/>
</dbReference>
<evidence type="ECO:0000256" key="6">
    <source>
        <dbReference type="ARBA" id="ARBA00023134"/>
    </source>
</evidence>
<keyword evidence="3" id="KW-0547">Nucleotide-binding</keyword>
<keyword evidence="10" id="KW-1185">Reference proteome</keyword>
<reference evidence="10" key="1">
    <citation type="submission" date="2013-08" db="EMBL/GenBank/DDBJ databases">
        <title>Intrasporangium oryzae NRRL B-24470.</title>
        <authorList>
            <person name="Liu H."/>
            <person name="Wang G."/>
        </authorList>
    </citation>
    <scope>NUCLEOTIDE SEQUENCE [LARGE SCALE GENOMIC DNA]</scope>
    <source>
        <strain evidence="10">Q5-1</strain>
    </source>
</reference>
<evidence type="ECO:0000256" key="4">
    <source>
        <dbReference type="ARBA" id="ARBA00022842"/>
    </source>
</evidence>
<dbReference type="GO" id="GO:0005525">
    <property type="term" value="F:GTP binding"/>
    <property type="evidence" value="ECO:0007669"/>
    <property type="project" value="UniProtKB-KW"/>
</dbReference>
<dbReference type="InterPro" id="IPR008225">
    <property type="entry name" value="F420-0_g-glutamyl_ligase"/>
</dbReference>
<dbReference type="GO" id="GO:0052618">
    <property type="term" value="F:coenzyme F420-0:L-glutamate ligase activity"/>
    <property type="evidence" value="ECO:0007669"/>
    <property type="project" value="TreeGrafter"/>
</dbReference>
<dbReference type="PANTHER" id="PTHR47917">
    <property type="match status" value="1"/>
</dbReference>